<evidence type="ECO:0000313" key="3">
    <source>
        <dbReference type="Proteomes" id="UP000886595"/>
    </source>
</evidence>
<gene>
    <name evidence="2" type="ORF">Bca52824_033083</name>
</gene>
<dbReference type="Proteomes" id="UP000886595">
    <property type="component" value="Unassembled WGS sequence"/>
</dbReference>
<evidence type="ECO:0000256" key="1">
    <source>
        <dbReference type="SAM" id="MobiDB-lite"/>
    </source>
</evidence>
<organism evidence="2 3">
    <name type="scientific">Brassica carinata</name>
    <name type="common">Ethiopian mustard</name>
    <name type="synonym">Abyssinian cabbage</name>
    <dbReference type="NCBI Taxonomy" id="52824"/>
    <lineage>
        <taxon>Eukaryota</taxon>
        <taxon>Viridiplantae</taxon>
        <taxon>Streptophyta</taxon>
        <taxon>Embryophyta</taxon>
        <taxon>Tracheophyta</taxon>
        <taxon>Spermatophyta</taxon>
        <taxon>Magnoliopsida</taxon>
        <taxon>eudicotyledons</taxon>
        <taxon>Gunneridae</taxon>
        <taxon>Pentapetalae</taxon>
        <taxon>rosids</taxon>
        <taxon>malvids</taxon>
        <taxon>Brassicales</taxon>
        <taxon>Brassicaceae</taxon>
        <taxon>Brassiceae</taxon>
        <taxon>Brassica</taxon>
    </lineage>
</organism>
<sequence length="168" mass="19256">MVANIKQGTMTVAEYEDFFYSHEFVRQQNDEQYLISIAKAGLNEEIREGLETPEFPTLKALFEEAMEVEEILEMDKTPPSSPIKRPREQALGTAMTTALHKRPRYSREEEEDEEEEEGEDEGDMSGDTLSSGEFRMSQYRMRSRIGGDLDTGSDSARMLDPPTRYLNV</sequence>
<feature type="compositionally biased region" description="Acidic residues" evidence="1">
    <location>
        <begin position="108"/>
        <end position="124"/>
    </location>
</feature>
<keyword evidence="3" id="KW-1185">Reference proteome</keyword>
<reference evidence="2 3" key="1">
    <citation type="submission" date="2020-02" db="EMBL/GenBank/DDBJ databases">
        <authorList>
            <person name="Ma Q."/>
            <person name="Huang Y."/>
            <person name="Song X."/>
            <person name="Pei D."/>
        </authorList>
    </citation>
    <scope>NUCLEOTIDE SEQUENCE [LARGE SCALE GENOMIC DNA]</scope>
    <source>
        <strain evidence="2">Sxm20200214</strain>
        <tissue evidence="2">Leaf</tissue>
    </source>
</reference>
<proteinExistence type="predicted"/>
<accession>A0A8X7SDN1</accession>
<evidence type="ECO:0000313" key="2">
    <source>
        <dbReference type="EMBL" id="KAG2304432.1"/>
    </source>
</evidence>
<dbReference type="EMBL" id="JAAMPC010000007">
    <property type="protein sequence ID" value="KAG2304432.1"/>
    <property type="molecule type" value="Genomic_DNA"/>
</dbReference>
<comment type="caution">
    <text evidence="2">The sequence shown here is derived from an EMBL/GenBank/DDBJ whole genome shotgun (WGS) entry which is preliminary data.</text>
</comment>
<name>A0A8X7SDN1_BRACI</name>
<feature type="region of interest" description="Disordered" evidence="1">
    <location>
        <begin position="73"/>
        <end position="168"/>
    </location>
</feature>
<protein>
    <submittedName>
        <fullName evidence="2">Uncharacterized protein</fullName>
    </submittedName>
</protein>
<dbReference type="AlphaFoldDB" id="A0A8X7SDN1"/>